<keyword evidence="2" id="KW-1133">Transmembrane helix</keyword>
<keyword evidence="2" id="KW-0812">Transmembrane</keyword>
<dbReference type="AlphaFoldDB" id="A0AA85K321"/>
<dbReference type="WBParaSite" id="TREG1_63140.1">
    <property type="protein sequence ID" value="TREG1_63140.1"/>
    <property type="gene ID" value="TREG1_63140"/>
</dbReference>
<organism evidence="3 4">
    <name type="scientific">Trichobilharzia regenti</name>
    <name type="common">Nasal bird schistosome</name>
    <dbReference type="NCBI Taxonomy" id="157069"/>
    <lineage>
        <taxon>Eukaryota</taxon>
        <taxon>Metazoa</taxon>
        <taxon>Spiralia</taxon>
        <taxon>Lophotrochozoa</taxon>
        <taxon>Platyhelminthes</taxon>
        <taxon>Trematoda</taxon>
        <taxon>Digenea</taxon>
        <taxon>Strigeidida</taxon>
        <taxon>Schistosomatoidea</taxon>
        <taxon>Schistosomatidae</taxon>
        <taxon>Trichobilharzia</taxon>
    </lineage>
</organism>
<keyword evidence="3" id="KW-1185">Reference proteome</keyword>
<keyword evidence="2" id="KW-0472">Membrane</keyword>
<feature type="transmembrane region" description="Helical" evidence="2">
    <location>
        <begin position="244"/>
        <end position="265"/>
    </location>
</feature>
<evidence type="ECO:0000256" key="2">
    <source>
        <dbReference type="SAM" id="Phobius"/>
    </source>
</evidence>
<protein>
    <recommendedName>
        <fullName evidence="5">G_PROTEIN_RECEP_F1_2 domain-containing protein</fullName>
    </recommendedName>
</protein>
<name>A0AA85K321_TRIRE</name>
<accession>A0AA85K321</accession>
<feature type="compositionally biased region" description="Polar residues" evidence="1">
    <location>
        <begin position="288"/>
        <end position="310"/>
    </location>
</feature>
<reference evidence="4" key="2">
    <citation type="submission" date="2023-11" db="UniProtKB">
        <authorList>
            <consortium name="WormBaseParasite"/>
        </authorList>
    </citation>
    <scope>IDENTIFICATION</scope>
</reference>
<evidence type="ECO:0008006" key="5">
    <source>
        <dbReference type="Google" id="ProtNLM"/>
    </source>
</evidence>
<dbReference type="Proteomes" id="UP000050795">
    <property type="component" value="Unassembled WGS sequence"/>
</dbReference>
<evidence type="ECO:0000313" key="3">
    <source>
        <dbReference type="Proteomes" id="UP000050795"/>
    </source>
</evidence>
<evidence type="ECO:0000313" key="4">
    <source>
        <dbReference type="WBParaSite" id="TREG1_63140.1"/>
    </source>
</evidence>
<proteinExistence type="predicted"/>
<sequence>MVKSNSTCNEPVTSDTILLNIDGTQVKLLPFSYQHDPLSSSELSHYQYLPSMIQTSLPPQHHQHITTTAHEIQGIPTDKLFKSKSDYQIKSKGEVNSPNSCDQLIRSNSMKTNFAQPTPLETLTNDNSTNNLSKTNLWLNAYQGEQLVVAINLVSCIIAVGTWSPYILASLAHGLCQPISIPKSMFNQIMHPLSSSTSPVTINSHLVSSPSSPSNTPGGNLLSNPTISRCWIHLSVDRLSDFRWWAYASSGLLLPCLLFFLDLGLREGCWRALQYKTKPPNEKYDSPKTATHNPNSQYSKSINTTNNNQSSREEARYNQLGSVRISNIPYDANSTSNNRSVKLQEFEMTSSISHTK</sequence>
<feature type="region of interest" description="Disordered" evidence="1">
    <location>
        <begin position="279"/>
        <end position="314"/>
    </location>
</feature>
<evidence type="ECO:0000256" key="1">
    <source>
        <dbReference type="SAM" id="MobiDB-lite"/>
    </source>
</evidence>
<reference evidence="3" key="1">
    <citation type="submission" date="2022-06" db="EMBL/GenBank/DDBJ databases">
        <authorList>
            <person name="Berger JAMES D."/>
            <person name="Berger JAMES D."/>
        </authorList>
    </citation>
    <scope>NUCLEOTIDE SEQUENCE [LARGE SCALE GENOMIC DNA]</scope>
</reference>